<proteinExistence type="predicted"/>
<gene>
    <name evidence="1" type="ORF">R54839_PPFHFPJH_01378</name>
</gene>
<dbReference type="EMBL" id="CAUZLR010000009">
    <property type="protein sequence ID" value="CAK1251262.1"/>
    <property type="molecule type" value="Genomic_DNA"/>
</dbReference>
<evidence type="ECO:0000313" key="1">
    <source>
        <dbReference type="EMBL" id="CAK1251262.1"/>
    </source>
</evidence>
<organism evidence="1 2">
    <name type="scientific">Fructobacillus fructosus</name>
    <dbReference type="NCBI Taxonomy" id="1631"/>
    <lineage>
        <taxon>Bacteria</taxon>
        <taxon>Bacillati</taxon>
        <taxon>Bacillota</taxon>
        <taxon>Bacilli</taxon>
        <taxon>Lactobacillales</taxon>
        <taxon>Lactobacillaceae</taxon>
        <taxon>Fructobacillus</taxon>
    </lineage>
</organism>
<protein>
    <recommendedName>
        <fullName evidence="3">Phage protein</fullName>
    </recommendedName>
</protein>
<reference evidence="1 2" key="1">
    <citation type="submission" date="2023-10" db="EMBL/GenBank/DDBJ databases">
        <authorList>
            <person name="Botero Cardona J."/>
        </authorList>
    </citation>
    <scope>NUCLEOTIDE SEQUENCE [LARGE SCALE GENOMIC DNA]</scope>
    <source>
        <strain evidence="1 2">R-54839</strain>
    </source>
</reference>
<evidence type="ECO:0000313" key="2">
    <source>
        <dbReference type="Proteomes" id="UP001314261"/>
    </source>
</evidence>
<dbReference type="Proteomes" id="UP001314261">
    <property type="component" value="Unassembled WGS sequence"/>
</dbReference>
<comment type="caution">
    <text evidence="1">The sequence shown here is derived from an EMBL/GenBank/DDBJ whole genome shotgun (WGS) entry which is preliminary data.</text>
</comment>
<sequence length="60" mass="6899">MFKVRKKPVVCMACIAEQVEYIETLEGTMKAEIGDYIITGIQGECWPVKPDIFKQTYEII</sequence>
<keyword evidence="2" id="KW-1185">Reference proteome</keyword>
<accession>A0ABM9MZL1</accession>
<evidence type="ECO:0008006" key="3">
    <source>
        <dbReference type="Google" id="ProtNLM"/>
    </source>
</evidence>
<name>A0ABM9MZL1_9LACO</name>